<gene>
    <name evidence="15" type="ORF">BJ997_002840</name>
    <name evidence="14" type="ORF">GY21_14425</name>
</gene>
<dbReference type="InterPro" id="IPR036890">
    <property type="entry name" value="HATPase_C_sf"/>
</dbReference>
<dbReference type="SUPFAM" id="SSF158472">
    <property type="entry name" value="HAMP domain-like"/>
    <property type="match status" value="1"/>
</dbReference>
<comment type="catalytic activity">
    <reaction evidence="1">
        <text>ATP + protein L-histidine = ADP + protein N-phospho-L-histidine.</text>
        <dbReference type="EC" id="2.7.13.3"/>
    </reaction>
</comment>
<evidence type="ECO:0000256" key="11">
    <source>
        <dbReference type="SAM" id="Phobius"/>
    </source>
</evidence>
<dbReference type="InterPro" id="IPR003660">
    <property type="entry name" value="HAMP_dom"/>
</dbReference>
<evidence type="ECO:0000259" key="13">
    <source>
        <dbReference type="PROSITE" id="PS50885"/>
    </source>
</evidence>
<evidence type="ECO:0000256" key="4">
    <source>
        <dbReference type="ARBA" id="ARBA00022553"/>
    </source>
</evidence>
<dbReference type="InterPro" id="IPR036097">
    <property type="entry name" value="HisK_dim/P_sf"/>
</dbReference>
<dbReference type="AlphaFoldDB" id="A0A099J298"/>
<dbReference type="EC" id="2.7.13.3" evidence="3"/>
<keyword evidence="16" id="KW-1185">Reference proteome</keyword>
<organism evidence="14 16">
    <name type="scientific">Cryobacterium roopkundense</name>
    <dbReference type="NCBI Taxonomy" id="1001240"/>
    <lineage>
        <taxon>Bacteria</taxon>
        <taxon>Bacillati</taxon>
        <taxon>Actinomycetota</taxon>
        <taxon>Actinomycetes</taxon>
        <taxon>Micrococcales</taxon>
        <taxon>Microbacteriaceae</taxon>
        <taxon>Cryobacterium</taxon>
    </lineage>
</organism>
<keyword evidence="4" id="KW-0597">Phosphoprotein</keyword>
<dbReference type="InterPro" id="IPR050428">
    <property type="entry name" value="TCS_sensor_his_kinase"/>
</dbReference>
<dbReference type="Proteomes" id="UP000029864">
    <property type="component" value="Unassembled WGS sequence"/>
</dbReference>
<dbReference type="SMART" id="SM00388">
    <property type="entry name" value="HisKA"/>
    <property type="match status" value="1"/>
</dbReference>
<protein>
    <recommendedName>
        <fullName evidence="3">histidine kinase</fullName>
        <ecNumber evidence="3">2.7.13.3</ecNumber>
    </recommendedName>
</protein>
<dbReference type="GO" id="GO:0005886">
    <property type="term" value="C:plasma membrane"/>
    <property type="evidence" value="ECO:0007669"/>
    <property type="project" value="UniProtKB-SubCell"/>
</dbReference>
<dbReference type="Pfam" id="PF02518">
    <property type="entry name" value="HATPase_c"/>
    <property type="match status" value="1"/>
</dbReference>
<dbReference type="InterPro" id="IPR003661">
    <property type="entry name" value="HisK_dim/P_dom"/>
</dbReference>
<comment type="subcellular location">
    <subcellularLocation>
        <location evidence="2">Cell membrane</location>
    </subcellularLocation>
</comment>
<accession>A0A099J298</accession>
<dbReference type="CDD" id="cd00075">
    <property type="entry name" value="HATPase"/>
    <property type="match status" value="1"/>
</dbReference>
<keyword evidence="7 15" id="KW-0418">Kinase</keyword>
<reference evidence="15 17" key="2">
    <citation type="submission" date="2020-08" db="EMBL/GenBank/DDBJ databases">
        <title>Sequencing the genomes of 1000 actinobacteria strains.</title>
        <authorList>
            <person name="Klenk H.-P."/>
        </authorList>
    </citation>
    <scope>NUCLEOTIDE SEQUENCE [LARGE SCALE GENOMIC DNA]</scope>
    <source>
        <strain evidence="15 17">DSM 21065</strain>
    </source>
</reference>
<evidence type="ECO:0000256" key="8">
    <source>
        <dbReference type="ARBA" id="ARBA00022989"/>
    </source>
</evidence>
<dbReference type="Pfam" id="PF00512">
    <property type="entry name" value="HisKA"/>
    <property type="match status" value="1"/>
</dbReference>
<dbReference type="EMBL" id="JACHBQ010000001">
    <property type="protein sequence ID" value="MBB5642292.1"/>
    <property type="molecule type" value="Genomic_DNA"/>
</dbReference>
<keyword evidence="10 11" id="KW-0472">Membrane</keyword>
<feature type="domain" description="HAMP" evidence="13">
    <location>
        <begin position="219"/>
        <end position="271"/>
    </location>
</feature>
<feature type="domain" description="Histidine kinase" evidence="12">
    <location>
        <begin position="279"/>
        <end position="485"/>
    </location>
</feature>
<evidence type="ECO:0000256" key="9">
    <source>
        <dbReference type="ARBA" id="ARBA00023012"/>
    </source>
</evidence>
<dbReference type="PANTHER" id="PTHR45436:SF5">
    <property type="entry name" value="SENSOR HISTIDINE KINASE TRCS"/>
    <property type="match status" value="1"/>
</dbReference>
<dbReference type="SMART" id="SM00387">
    <property type="entry name" value="HATPase_c"/>
    <property type="match status" value="1"/>
</dbReference>
<evidence type="ECO:0000256" key="1">
    <source>
        <dbReference type="ARBA" id="ARBA00000085"/>
    </source>
</evidence>
<evidence type="ECO:0000313" key="15">
    <source>
        <dbReference type="EMBL" id="MBB5642292.1"/>
    </source>
</evidence>
<dbReference type="PROSITE" id="PS50885">
    <property type="entry name" value="HAMP"/>
    <property type="match status" value="1"/>
</dbReference>
<dbReference type="SUPFAM" id="SSF55874">
    <property type="entry name" value="ATPase domain of HSP90 chaperone/DNA topoisomerase II/histidine kinase"/>
    <property type="match status" value="1"/>
</dbReference>
<keyword evidence="9" id="KW-0902">Two-component regulatory system</keyword>
<proteinExistence type="predicted"/>
<dbReference type="CDD" id="cd06225">
    <property type="entry name" value="HAMP"/>
    <property type="match status" value="1"/>
</dbReference>
<keyword evidence="5" id="KW-0808">Transferase</keyword>
<evidence type="ECO:0000256" key="6">
    <source>
        <dbReference type="ARBA" id="ARBA00022692"/>
    </source>
</evidence>
<dbReference type="PANTHER" id="PTHR45436">
    <property type="entry name" value="SENSOR HISTIDINE KINASE YKOH"/>
    <property type="match status" value="1"/>
</dbReference>
<dbReference type="SMART" id="SM00304">
    <property type="entry name" value="HAMP"/>
    <property type="match status" value="1"/>
</dbReference>
<dbReference type="PRINTS" id="PR00344">
    <property type="entry name" value="BCTRLSENSOR"/>
</dbReference>
<dbReference type="EMBL" id="JPXF01000065">
    <property type="protein sequence ID" value="KGJ72579.1"/>
    <property type="molecule type" value="Genomic_DNA"/>
</dbReference>
<dbReference type="SUPFAM" id="SSF47384">
    <property type="entry name" value="Homodimeric domain of signal transducing histidine kinase"/>
    <property type="match status" value="1"/>
</dbReference>
<dbReference type="Proteomes" id="UP000561726">
    <property type="component" value="Unassembled WGS sequence"/>
</dbReference>
<dbReference type="Gene3D" id="3.30.565.10">
    <property type="entry name" value="Histidine kinase-like ATPase, C-terminal domain"/>
    <property type="match status" value="1"/>
</dbReference>
<feature type="transmembrane region" description="Helical" evidence="11">
    <location>
        <begin position="198"/>
        <end position="218"/>
    </location>
</feature>
<dbReference type="RefSeq" id="WP_035837566.1">
    <property type="nucleotide sequence ID" value="NZ_JACHBQ010000001.1"/>
</dbReference>
<evidence type="ECO:0000256" key="10">
    <source>
        <dbReference type="ARBA" id="ARBA00023136"/>
    </source>
</evidence>
<evidence type="ECO:0000256" key="7">
    <source>
        <dbReference type="ARBA" id="ARBA00022777"/>
    </source>
</evidence>
<evidence type="ECO:0000313" key="17">
    <source>
        <dbReference type="Proteomes" id="UP000561726"/>
    </source>
</evidence>
<dbReference type="GO" id="GO:0000155">
    <property type="term" value="F:phosphorelay sensor kinase activity"/>
    <property type="evidence" value="ECO:0007669"/>
    <property type="project" value="InterPro"/>
</dbReference>
<dbReference type="CDD" id="cd00082">
    <property type="entry name" value="HisKA"/>
    <property type="match status" value="1"/>
</dbReference>
<comment type="caution">
    <text evidence="14">The sequence shown here is derived from an EMBL/GenBank/DDBJ whole genome shotgun (WGS) entry which is preliminary data.</text>
</comment>
<feature type="transmembrane region" description="Helical" evidence="11">
    <location>
        <begin position="20"/>
        <end position="42"/>
    </location>
</feature>
<dbReference type="InterPro" id="IPR005467">
    <property type="entry name" value="His_kinase_dom"/>
</dbReference>
<evidence type="ECO:0000256" key="3">
    <source>
        <dbReference type="ARBA" id="ARBA00012438"/>
    </source>
</evidence>
<keyword evidence="8 11" id="KW-1133">Transmembrane helix</keyword>
<dbReference type="Gene3D" id="1.10.287.130">
    <property type="match status" value="1"/>
</dbReference>
<dbReference type="Gene3D" id="6.10.340.10">
    <property type="match status" value="1"/>
</dbReference>
<dbReference type="InterPro" id="IPR003594">
    <property type="entry name" value="HATPase_dom"/>
</dbReference>
<evidence type="ECO:0000256" key="5">
    <source>
        <dbReference type="ARBA" id="ARBA00022679"/>
    </source>
</evidence>
<evidence type="ECO:0000259" key="12">
    <source>
        <dbReference type="PROSITE" id="PS50109"/>
    </source>
</evidence>
<reference evidence="14 16" key="1">
    <citation type="submission" date="2014-08" db="EMBL/GenBank/DDBJ databases">
        <authorList>
            <person name="Sisinthy S."/>
        </authorList>
    </citation>
    <scope>NUCLEOTIDE SEQUENCE [LARGE SCALE GENOMIC DNA]</scope>
    <source>
        <strain evidence="14 16">RuG17</strain>
    </source>
</reference>
<evidence type="ECO:0000256" key="2">
    <source>
        <dbReference type="ARBA" id="ARBA00004236"/>
    </source>
</evidence>
<evidence type="ECO:0000313" key="14">
    <source>
        <dbReference type="EMBL" id="KGJ72579.1"/>
    </source>
</evidence>
<sequence>MTGESTTEAVRRGWSVRVRILTAILLVAAVGLTVAGGTAYLVQRERALHEVDTRLAASIESVRFIVTGVQTTNLGDTTLLPEASNATYGSSREALQAVMARLVPSRNESTLGIIDGDPALIPGTELSFNLVDDPAFIDRVVTEVAGINVVRGTAVSTLGNLRYIAAPVTVEGVGDPGIFVTAFDLDAELGELTSAFKIYAAVAVGALLAIALVGWFVAGRLLRPIRQLRAAASRITATDLHERLPVVGRDDVSELTRTVNDMLERLDASITAQRQLLNDVRHELKTPITIVRGHLELVDPQNPTDVAAARDIAIDELDRMSGLIDDIESLADARRDDLTRVPTDAADLTEQIFQKVSAIPGHEWVLAERAYAVVPIDAARLTQALLQLANNAAKHSAAGTVITVGSTEHADAVEFWVADHGPGVPAEAKARIFERFGRVDTGRGVEGSGLGLPIVDAIARAHGGYVNLTTSPAGSRFGLLVPRRTVDVVDTPGSTAVGAS</sequence>
<dbReference type="InterPro" id="IPR004358">
    <property type="entry name" value="Sig_transdc_His_kin-like_C"/>
</dbReference>
<dbReference type="Pfam" id="PF00672">
    <property type="entry name" value="HAMP"/>
    <property type="match status" value="1"/>
</dbReference>
<evidence type="ECO:0000313" key="16">
    <source>
        <dbReference type="Proteomes" id="UP000029864"/>
    </source>
</evidence>
<dbReference type="STRING" id="1001240.GY21_14425"/>
<dbReference type="OrthoDB" id="9786919at2"/>
<keyword evidence="6 11" id="KW-0812">Transmembrane</keyword>
<dbReference type="eggNOG" id="COG2205">
    <property type="taxonomic scope" value="Bacteria"/>
</dbReference>
<name>A0A099J298_9MICO</name>
<dbReference type="PROSITE" id="PS50109">
    <property type="entry name" value="HIS_KIN"/>
    <property type="match status" value="1"/>
</dbReference>